<dbReference type="Gene3D" id="3.10.20.30">
    <property type="match status" value="1"/>
</dbReference>
<dbReference type="Proteomes" id="UP000489351">
    <property type="component" value="Unassembled WGS sequence"/>
</dbReference>
<proteinExistence type="predicted"/>
<reference evidence="2 6" key="3">
    <citation type="submission" date="2019-11" db="EMBL/GenBank/DDBJ databases">
        <title>Green- and brown-colored morphotypes of Chlorobia in the stratified aquatic ecosystems of Kandalaksha Gulf (White Sea): A model for study of the accessory genome evolution.</title>
        <authorList>
            <person name="Grouzdev D.S."/>
        </authorList>
    </citation>
    <scope>NUCLEOTIDE SEQUENCE [LARGE SCALE GENOMIC DNA]</scope>
    <source>
        <strain evidence="2 6">ZM</strain>
    </source>
</reference>
<dbReference type="EMBL" id="VMRG01000001">
    <property type="protein sequence ID" value="KAA6232990.1"/>
    <property type="molecule type" value="Genomic_DNA"/>
</dbReference>
<dbReference type="EMBL" id="WUBZ01000005">
    <property type="protein sequence ID" value="MWV53914.1"/>
    <property type="molecule type" value="Genomic_DNA"/>
</dbReference>
<evidence type="ECO:0000313" key="5">
    <source>
        <dbReference type="Proteomes" id="UP000327458"/>
    </source>
</evidence>
<dbReference type="CDD" id="cd00565">
    <property type="entry name" value="Ubl_ThiS"/>
    <property type="match status" value="1"/>
</dbReference>
<evidence type="ECO:0000313" key="6">
    <source>
        <dbReference type="Proteomes" id="UP000489351"/>
    </source>
</evidence>
<evidence type="ECO:0000313" key="3">
    <source>
        <dbReference type="EMBL" id="RTY38808.1"/>
    </source>
</evidence>
<dbReference type="InterPro" id="IPR003749">
    <property type="entry name" value="ThiS/MoaD-like"/>
</dbReference>
<dbReference type="AlphaFoldDB" id="A0A3S0NJF0"/>
<dbReference type="RefSeq" id="WP_041470201.1">
    <property type="nucleotide sequence ID" value="NZ_CP041698.1"/>
</dbReference>
<keyword evidence="6" id="KW-1185">Reference proteome</keyword>
<dbReference type="EMBL" id="RXYK01000004">
    <property type="protein sequence ID" value="RTY38808.1"/>
    <property type="molecule type" value="Genomic_DNA"/>
</dbReference>
<gene>
    <name evidence="3" type="primary">thiS</name>
    <name evidence="3" type="ORF">EKD02_03810</name>
    <name evidence="1" type="ORF">FP507_07975</name>
    <name evidence="2" type="ORF">GJ685_02405</name>
</gene>
<protein>
    <submittedName>
        <fullName evidence="3">Sulfur carrier protein ThiS</fullName>
    </submittedName>
</protein>
<dbReference type="Pfam" id="PF02597">
    <property type="entry name" value="ThiS"/>
    <property type="match status" value="1"/>
</dbReference>
<comment type="caution">
    <text evidence="3">The sequence shown here is derived from an EMBL/GenBank/DDBJ whole genome shotgun (WGS) entry which is preliminary data.</text>
</comment>
<dbReference type="PANTHER" id="PTHR34472:SF1">
    <property type="entry name" value="SULFUR CARRIER PROTEIN THIS"/>
    <property type="match status" value="1"/>
</dbReference>
<name>A0A3S0NJF0_CHLPH</name>
<dbReference type="Proteomes" id="UP000327458">
    <property type="component" value="Unassembled WGS sequence"/>
</dbReference>
<dbReference type="InterPro" id="IPR010035">
    <property type="entry name" value="Thi_S"/>
</dbReference>
<organism evidence="3 4">
    <name type="scientific">Chlorobium phaeovibrioides</name>
    <dbReference type="NCBI Taxonomy" id="1094"/>
    <lineage>
        <taxon>Bacteria</taxon>
        <taxon>Pseudomonadati</taxon>
        <taxon>Chlorobiota</taxon>
        <taxon>Chlorobiia</taxon>
        <taxon>Chlorobiales</taxon>
        <taxon>Chlorobiaceae</taxon>
        <taxon>Chlorobium/Pelodictyon group</taxon>
        <taxon>Chlorobium</taxon>
    </lineage>
</organism>
<reference evidence="3 4" key="1">
    <citation type="submission" date="2018-12" db="EMBL/GenBank/DDBJ databases">
        <authorList>
            <person name="Lunina O.N."/>
            <person name="Grouzdev D.S."/>
            <person name="Gorlenko V.M."/>
            <person name="Savvichev A.S."/>
        </authorList>
    </citation>
    <scope>NUCLEOTIDE SEQUENCE [LARGE SCALE GENOMIC DNA]</scope>
    <source>
        <strain evidence="3 4">BrKhr-17</strain>
    </source>
</reference>
<dbReference type="InterPro" id="IPR012675">
    <property type="entry name" value="Beta-grasp_dom_sf"/>
</dbReference>
<dbReference type="Proteomes" id="UP000279908">
    <property type="component" value="Unassembled WGS sequence"/>
</dbReference>
<dbReference type="NCBIfam" id="TIGR01683">
    <property type="entry name" value="thiS"/>
    <property type="match status" value="1"/>
</dbReference>
<evidence type="ECO:0000313" key="1">
    <source>
        <dbReference type="EMBL" id="KAA6232990.1"/>
    </source>
</evidence>
<dbReference type="InterPro" id="IPR016155">
    <property type="entry name" value="Mopterin_synth/thiamin_S_b"/>
</dbReference>
<dbReference type="SUPFAM" id="SSF54285">
    <property type="entry name" value="MoaD/ThiS"/>
    <property type="match status" value="1"/>
</dbReference>
<dbReference type="PANTHER" id="PTHR34472">
    <property type="entry name" value="SULFUR CARRIER PROTEIN THIS"/>
    <property type="match status" value="1"/>
</dbReference>
<accession>A0A3S0NJF0</accession>
<evidence type="ECO:0000313" key="4">
    <source>
        <dbReference type="Proteomes" id="UP000279908"/>
    </source>
</evidence>
<evidence type="ECO:0000313" key="2">
    <source>
        <dbReference type="EMBL" id="MWV53914.1"/>
    </source>
</evidence>
<reference evidence="1 5" key="2">
    <citation type="submission" date="2019-07" db="EMBL/GenBank/DDBJ databases">
        <title>Draft genome Sequence of Chlorobium phaeovibrioides sp. strain PhvTcv-s14, from the Phylum Chlorobi.</title>
        <authorList>
            <person name="Babenko V."/>
            <person name="Boldyreva D."/>
            <person name="Kanygina A."/>
            <person name="Selezneva O."/>
            <person name="Akopiyan T."/>
            <person name="Lunina O."/>
        </authorList>
    </citation>
    <scope>NUCLEOTIDE SEQUENCE [LARGE SCALE GENOMIC DNA]</scope>
    <source>
        <strain evidence="1 5">GrTcv12</strain>
    </source>
</reference>
<sequence>MITIQLNGESESLPEDSTIIDLLTRIGSDGKTVATLVNDQVVRPPERTAHALCEGDRVEILVFAGGG</sequence>